<feature type="region of interest" description="Disordered" evidence="1">
    <location>
        <begin position="590"/>
        <end position="719"/>
    </location>
</feature>
<feature type="compositionally biased region" description="Acidic residues" evidence="1">
    <location>
        <begin position="139"/>
        <end position="151"/>
    </location>
</feature>
<feature type="region of interest" description="Disordered" evidence="1">
    <location>
        <begin position="133"/>
        <end position="155"/>
    </location>
</feature>
<feature type="compositionally biased region" description="Gly residues" evidence="1">
    <location>
        <begin position="620"/>
        <end position="656"/>
    </location>
</feature>
<comment type="caution">
    <text evidence="2">The sequence shown here is derived from an EMBL/GenBank/DDBJ whole genome shotgun (WGS) entry which is preliminary data.</text>
</comment>
<protein>
    <submittedName>
        <fullName evidence="2">Uncharacterized protein</fullName>
    </submittedName>
</protein>
<dbReference type="EMBL" id="JAABOA010000928">
    <property type="protein sequence ID" value="KAF9582780.1"/>
    <property type="molecule type" value="Genomic_DNA"/>
</dbReference>
<organism evidence="2 3">
    <name type="scientific">Lunasporangiospora selenospora</name>
    <dbReference type="NCBI Taxonomy" id="979761"/>
    <lineage>
        <taxon>Eukaryota</taxon>
        <taxon>Fungi</taxon>
        <taxon>Fungi incertae sedis</taxon>
        <taxon>Mucoromycota</taxon>
        <taxon>Mortierellomycotina</taxon>
        <taxon>Mortierellomycetes</taxon>
        <taxon>Mortierellales</taxon>
        <taxon>Mortierellaceae</taxon>
        <taxon>Lunasporangiospora</taxon>
    </lineage>
</organism>
<name>A0A9P6FVT7_9FUNG</name>
<sequence length="843" mass="90192">MVQDEVGLVLEPCSMWTTFFHAALHYSRLVGELAPIGQKTQIASQLQILQIQDASAEEDSTSVEVTESDAKHWIEQALQGAIAQLLEPASQHAGTQGPTLQAQSLSGSAQLSVQYGISHTRMSATIVLVLADPERDESTRDEDSEMVDDPSSEGVNKGSWLFDGHDLREWLDAALSSLSETIRSSNESSVVEALTNLYLQQNKDVQLVRVHNSLEKDALMDVFYRCDHLKTLLNPKSVTEEGPAEGFLETCPWDARGMARMEFCSKIGKDIPALPTLCAHLASISPSTYSASFSPYTSQGAVHLLTENEEDTVAKMALFDHQGQLFIHCLEGASDSQDFKALESTVHSALKRKPESVVDETRVKEFLESIIRPNSIAFGADSFTRDGNTFTEVSPSNVKQPTAVIDENAPHLSGAEGSSSLGVNMSLVHTTSRLDVETRWLVQWEGERKHPIFPAHDLHIRQIRDVICKSSVDAQGFSVIGNVLDNLVADARPLQLPGDPGYVLTAANVSQGGFPQQQQHQATPSYQQTFRESAQAILADLWMIGQRFKTVSPSHAEAAKLIATKVTPKGVDHSTVKQTMLTPNRRLAISSSASNSNEAGVSPVVDSGDDVWNKNKGSPQQGGGRGGANMGGAGRGGQFGRGGGGGGGAGGAGGGRFNNPRGERGGRGRGGPGGFRGGGHNVNNSPNPNSASGDDMGFGMNVNEPPTLGPSGDILLSLTGKNQPVPYLVTKPPNREEVEESEQDYLAQLGEDGCLLKAYWGTRGSQGTSVAALLNTMHSLDSVTAPPAPVTNLATMLHPAAPIMDPVAQQRMLLAAKNLATKRRRLQDYAGRTPVSENGGFSK</sequence>
<keyword evidence="3" id="KW-1185">Reference proteome</keyword>
<dbReference type="OrthoDB" id="2444483at2759"/>
<dbReference type="Proteomes" id="UP000780801">
    <property type="component" value="Unassembled WGS sequence"/>
</dbReference>
<reference evidence="2" key="1">
    <citation type="journal article" date="2020" name="Fungal Divers.">
        <title>Resolving the Mortierellaceae phylogeny through synthesis of multi-gene phylogenetics and phylogenomics.</title>
        <authorList>
            <person name="Vandepol N."/>
            <person name="Liber J."/>
            <person name="Desiro A."/>
            <person name="Na H."/>
            <person name="Kennedy M."/>
            <person name="Barry K."/>
            <person name="Grigoriev I.V."/>
            <person name="Miller A.N."/>
            <person name="O'Donnell K."/>
            <person name="Stajich J.E."/>
            <person name="Bonito G."/>
        </authorList>
    </citation>
    <scope>NUCLEOTIDE SEQUENCE</scope>
    <source>
        <strain evidence="2">KOD1015</strain>
    </source>
</reference>
<dbReference type="AlphaFoldDB" id="A0A9P6FVT7"/>
<evidence type="ECO:0000313" key="3">
    <source>
        <dbReference type="Proteomes" id="UP000780801"/>
    </source>
</evidence>
<gene>
    <name evidence="2" type="ORF">BGW38_010767</name>
</gene>
<feature type="compositionally biased region" description="Low complexity" evidence="1">
    <location>
        <begin position="681"/>
        <end position="690"/>
    </location>
</feature>
<feature type="compositionally biased region" description="Low complexity" evidence="1">
    <location>
        <begin position="590"/>
        <end position="606"/>
    </location>
</feature>
<evidence type="ECO:0000313" key="2">
    <source>
        <dbReference type="EMBL" id="KAF9582780.1"/>
    </source>
</evidence>
<evidence type="ECO:0000256" key="1">
    <source>
        <dbReference type="SAM" id="MobiDB-lite"/>
    </source>
</evidence>
<proteinExistence type="predicted"/>
<accession>A0A9P6FVT7</accession>
<feature type="compositionally biased region" description="Gly residues" evidence="1">
    <location>
        <begin position="668"/>
        <end position="680"/>
    </location>
</feature>